<organism evidence="2 3">
    <name type="scientific">Leucothrix arctica</name>
    <dbReference type="NCBI Taxonomy" id="1481894"/>
    <lineage>
        <taxon>Bacteria</taxon>
        <taxon>Pseudomonadati</taxon>
        <taxon>Pseudomonadota</taxon>
        <taxon>Gammaproteobacteria</taxon>
        <taxon>Thiotrichales</taxon>
        <taxon>Thiotrichaceae</taxon>
        <taxon>Leucothrix</taxon>
    </lineage>
</organism>
<dbReference type="RefSeq" id="WP_109823964.1">
    <property type="nucleotide sequence ID" value="NZ_QGKL01000035.1"/>
</dbReference>
<comment type="caution">
    <text evidence="2">The sequence shown here is derived from an EMBL/GenBank/DDBJ whole genome shotgun (WGS) entry which is preliminary data.</text>
</comment>
<accession>A0A317CB34</accession>
<dbReference type="InterPro" id="IPR013702">
    <property type="entry name" value="FIST_domain_N"/>
</dbReference>
<evidence type="ECO:0000313" key="2">
    <source>
        <dbReference type="EMBL" id="PWQ95351.1"/>
    </source>
</evidence>
<keyword evidence="3" id="KW-1185">Reference proteome</keyword>
<feature type="domain" description="FIST C-domain" evidence="1">
    <location>
        <begin position="216"/>
        <end position="357"/>
    </location>
</feature>
<reference evidence="2 3" key="1">
    <citation type="submission" date="2018-05" db="EMBL/GenBank/DDBJ databases">
        <title>Leucothrix arctica sp. nov., isolated from Arctic seawater.</title>
        <authorList>
            <person name="Choi A."/>
            <person name="Baek K."/>
        </authorList>
    </citation>
    <scope>NUCLEOTIDE SEQUENCE [LARGE SCALE GENOMIC DNA]</scope>
    <source>
        <strain evidence="2 3">IMCC9719</strain>
    </source>
</reference>
<name>A0A317CB34_9GAMM</name>
<protein>
    <recommendedName>
        <fullName evidence="1">FIST C-domain domain-containing protein</fullName>
    </recommendedName>
</protein>
<dbReference type="Pfam" id="PF08495">
    <property type="entry name" value="FIST"/>
    <property type="match status" value="1"/>
</dbReference>
<gene>
    <name evidence="2" type="ORF">DKT75_13515</name>
</gene>
<dbReference type="Pfam" id="PF10442">
    <property type="entry name" value="FIST_C"/>
    <property type="match status" value="1"/>
</dbReference>
<dbReference type="AlphaFoldDB" id="A0A317CB34"/>
<dbReference type="InterPro" id="IPR019494">
    <property type="entry name" value="FIST_C"/>
</dbReference>
<evidence type="ECO:0000313" key="3">
    <source>
        <dbReference type="Proteomes" id="UP000245506"/>
    </source>
</evidence>
<dbReference type="Proteomes" id="UP000245506">
    <property type="component" value="Unassembled WGS sequence"/>
</dbReference>
<evidence type="ECO:0000259" key="1">
    <source>
        <dbReference type="SMART" id="SM01204"/>
    </source>
</evidence>
<dbReference type="OrthoDB" id="378730at2"/>
<dbReference type="PANTHER" id="PTHR40252:SF2">
    <property type="entry name" value="BLR0328 PROTEIN"/>
    <property type="match status" value="1"/>
</dbReference>
<dbReference type="EMBL" id="QGKL01000035">
    <property type="protein sequence ID" value="PWQ95351.1"/>
    <property type="molecule type" value="Genomic_DNA"/>
</dbReference>
<proteinExistence type="predicted"/>
<dbReference type="SMART" id="SM01204">
    <property type="entry name" value="FIST_C"/>
    <property type="match status" value="1"/>
</dbReference>
<sequence length="376" mass="41874">MNKSPQVLFDREARSMAYFEKQLQDVEERGIKSITFLIASEYLQNQDTIDPFLKNMTVPVSGGVFGEVIYDGQYFTDGMIAVLWFHETRVSTFLDASNLSSVLYQQQDSILEGTDHKTSLVFSNTKMRAAEAALDTLYYRNGQSSQYAGTGTGILSDLDGSSIVTNDGLVADAVQITSFPYKQKNHVGHGWAVLSGPHLVTESEQNRVKTLDYQAIKPYYESLIKNSVGDEANDLTFQQMIEIYPIGIQPYDEDMIVRAIQSSDDEDMHFFGDIPEFSSVYILSGKQENLLNYVRNKADSFKTIASEKPDLSIVFSCSGRRAHMAEKSDEELAILTNSMGNSRQIIGVRSIGEIASNSTGLACFHSMSLVVANLWI</sequence>
<dbReference type="PANTHER" id="PTHR40252">
    <property type="entry name" value="BLR0328 PROTEIN"/>
    <property type="match status" value="1"/>
</dbReference>